<feature type="region of interest" description="Disordered" evidence="1">
    <location>
        <begin position="52"/>
        <end position="103"/>
    </location>
</feature>
<feature type="non-terminal residue" evidence="2">
    <location>
        <position position="1"/>
    </location>
</feature>
<name>A0A699WG86_TANCI</name>
<evidence type="ECO:0000313" key="2">
    <source>
        <dbReference type="EMBL" id="GFD45739.1"/>
    </source>
</evidence>
<dbReference type="EMBL" id="BKCJ011656716">
    <property type="protein sequence ID" value="GFD45739.1"/>
    <property type="molecule type" value="Genomic_DNA"/>
</dbReference>
<proteinExistence type="predicted"/>
<comment type="caution">
    <text evidence="2">The sequence shown here is derived from an EMBL/GenBank/DDBJ whole genome shotgun (WGS) entry which is preliminary data.</text>
</comment>
<accession>A0A699WG86</accession>
<feature type="compositionally biased region" description="Acidic residues" evidence="1">
    <location>
        <begin position="83"/>
        <end position="103"/>
    </location>
</feature>
<reference evidence="2" key="1">
    <citation type="journal article" date="2019" name="Sci. Rep.">
        <title>Draft genome of Tanacetum cinerariifolium, the natural source of mosquito coil.</title>
        <authorList>
            <person name="Yamashiro T."/>
            <person name="Shiraishi A."/>
            <person name="Satake H."/>
            <person name="Nakayama K."/>
        </authorList>
    </citation>
    <scope>NUCLEOTIDE SEQUENCE</scope>
</reference>
<feature type="region of interest" description="Disordered" evidence="1">
    <location>
        <begin position="1"/>
        <end position="24"/>
    </location>
</feature>
<organism evidence="2">
    <name type="scientific">Tanacetum cinerariifolium</name>
    <name type="common">Dalmatian daisy</name>
    <name type="synonym">Chrysanthemum cinerariifolium</name>
    <dbReference type="NCBI Taxonomy" id="118510"/>
    <lineage>
        <taxon>Eukaryota</taxon>
        <taxon>Viridiplantae</taxon>
        <taxon>Streptophyta</taxon>
        <taxon>Embryophyta</taxon>
        <taxon>Tracheophyta</taxon>
        <taxon>Spermatophyta</taxon>
        <taxon>Magnoliopsida</taxon>
        <taxon>eudicotyledons</taxon>
        <taxon>Gunneridae</taxon>
        <taxon>Pentapetalae</taxon>
        <taxon>asterids</taxon>
        <taxon>campanulids</taxon>
        <taxon>Asterales</taxon>
        <taxon>Asteraceae</taxon>
        <taxon>Asteroideae</taxon>
        <taxon>Anthemideae</taxon>
        <taxon>Anthemidinae</taxon>
        <taxon>Tanacetum</taxon>
    </lineage>
</organism>
<feature type="compositionally biased region" description="Acidic residues" evidence="1">
    <location>
        <begin position="60"/>
        <end position="75"/>
    </location>
</feature>
<evidence type="ECO:0000256" key="1">
    <source>
        <dbReference type="SAM" id="MobiDB-lite"/>
    </source>
</evidence>
<dbReference type="AlphaFoldDB" id="A0A699WG86"/>
<gene>
    <name evidence="2" type="ORF">Tci_917708</name>
</gene>
<protein>
    <submittedName>
        <fullName evidence="2">Uncharacterized protein</fullName>
    </submittedName>
</protein>
<feature type="non-terminal residue" evidence="2">
    <location>
        <position position="103"/>
    </location>
</feature>
<sequence length="103" mass="11660">IRETPSKFVPKKKTPAKVDRGKGMDLLSDVALLETAQLKKTLKKSKLETYKLHASGFGDRDDDKDDVESDDDDDKVSDSEKTDSDEDENLNLNQNDDEEEENK</sequence>